<reference evidence="1 2" key="1">
    <citation type="journal article" date="2024" name="BMC Genomics">
        <title>De novo assembly and annotation of Popillia japonica's genome with initial clues to its potential as an invasive pest.</title>
        <authorList>
            <person name="Cucini C."/>
            <person name="Boschi S."/>
            <person name="Funari R."/>
            <person name="Cardaioli E."/>
            <person name="Iannotti N."/>
            <person name="Marturano G."/>
            <person name="Paoli F."/>
            <person name="Bruttini M."/>
            <person name="Carapelli A."/>
            <person name="Frati F."/>
            <person name="Nardi F."/>
        </authorList>
    </citation>
    <scope>NUCLEOTIDE SEQUENCE [LARGE SCALE GENOMIC DNA]</scope>
    <source>
        <strain evidence="1">DMR45628</strain>
    </source>
</reference>
<proteinExistence type="predicted"/>
<gene>
    <name evidence="1" type="ORF">QE152_g23409</name>
</gene>
<evidence type="ECO:0000313" key="2">
    <source>
        <dbReference type="Proteomes" id="UP001458880"/>
    </source>
</evidence>
<dbReference type="AlphaFoldDB" id="A0AAW1KIK1"/>
<dbReference type="EMBL" id="JASPKY010000232">
    <property type="protein sequence ID" value="KAK9718081.1"/>
    <property type="molecule type" value="Genomic_DNA"/>
</dbReference>
<accession>A0AAW1KIK1</accession>
<protein>
    <submittedName>
        <fullName evidence="1">Uncharacterized protein</fullName>
    </submittedName>
</protein>
<dbReference type="Proteomes" id="UP001458880">
    <property type="component" value="Unassembled WGS sequence"/>
</dbReference>
<sequence>MASVYLWKRLSPGVALLDICGNAAPLLHPPRKVQALATRVNEINTVLKRVKQFLGVGRYWREDEESVLGTPLGIPSAERERYCWLMEGIPKL</sequence>
<name>A0AAW1KIK1_POPJA</name>
<evidence type="ECO:0000313" key="1">
    <source>
        <dbReference type="EMBL" id="KAK9718081.1"/>
    </source>
</evidence>
<keyword evidence="2" id="KW-1185">Reference proteome</keyword>
<comment type="caution">
    <text evidence="1">The sequence shown here is derived from an EMBL/GenBank/DDBJ whole genome shotgun (WGS) entry which is preliminary data.</text>
</comment>
<organism evidence="1 2">
    <name type="scientific">Popillia japonica</name>
    <name type="common">Japanese beetle</name>
    <dbReference type="NCBI Taxonomy" id="7064"/>
    <lineage>
        <taxon>Eukaryota</taxon>
        <taxon>Metazoa</taxon>
        <taxon>Ecdysozoa</taxon>
        <taxon>Arthropoda</taxon>
        <taxon>Hexapoda</taxon>
        <taxon>Insecta</taxon>
        <taxon>Pterygota</taxon>
        <taxon>Neoptera</taxon>
        <taxon>Endopterygota</taxon>
        <taxon>Coleoptera</taxon>
        <taxon>Polyphaga</taxon>
        <taxon>Scarabaeiformia</taxon>
        <taxon>Scarabaeidae</taxon>
        <taxon>Rutelinae</taxon>
        <taxon>Popillia</taxon>
    </lineage>
</organism>